<proteinExistence type="predicted"/>
<sequence length="78" mass="9196">MRERLVDLQKSCKASNSLGQRRKSSYKVYLIKPANHLLKPSPIRIFLFPRLYFMNSFECLLFLDRCSVPCVHLHKCPL</sequence>
<name>A0A9J2Q9E6_ASCLU</name>
<evidence type="ECO:0000313" key="1">
    <source>
        <dbReference type="Proteomes" id="UP000036681"/>
    </source>
</evidence>
<organism evidence="1 2">
    <name type="scientific">Ascaris lumbricoides</name>
    <name type="common">Giant roundworm</name>
    <dbReference type="NCBI Taxonomy" id="6252"/>
    <lineage>
        <taxon>Eukaryota</taxon>
        <taxon>Metazoa</taxon>
        <taxon>Ecdysozoa</taxon>
        <taxon>Nematoda</taxon>
        <taxon>Chromadorea</taxon>
        <taxon>Rhabditida</taxon>
        <taxon>Spirurina</taxon>
        <taxon>Ascaridomorpha</taxon>
        <taxon>Ascaridoidea</taxon>
        <taxon>Ascarididae</taxon>
        <taxon>Ascaris</taxon>
    </lineage>
</organism>
<keyword evidence="1" id="KW-1185">Reference proteome</keyword>
<accession>A0A9J2Q9E6</accession>
<reference evidence="2" key="1">
    <citation type="submission" date="2023-03" db="UniProtKB">
        <authorList>
            <consortium name="WormBaseParasite"/>
        </authorList>
    </citation>
    <scope>IDENTIFICATION</scope>
</reference>
<dbReference type="AlphaFoldDB" id="A0A9J2Q9E6"/>
<dbReference type="Proteomes" id="UP000036681">
    <property type="component" value="Unplaced"/>
</dbReference>
<evidence type="ECO:0000313" key="2">
    <source>
        <dbReference type="WBParaSite" id="ALUE_0001853701-mRNA-1"/>
    </source>
</evidence>
<dbReference type="WBParaSite" id="ALUE_0001853701-mRNA-1">
    <property type="protein sequence ID" value="ALUE_0001853701-mRNA-1"/>
    <property type="gene ID" value="ALUE_0001853701"/>
</dbReference>
<protein>
    <submittedName>
        <fullName evidence="2">Ovule protein</fullName>
    </submittedName>
</protein>